<evidence type="ECO:0008006" key="3">
    <source>
        <dbReference type="Google" id="ProtNLM"/>
    </source>
</evidence>
<protein>
    <recommendedName>
        <fullName evidence="3">Fibronectin type-III domain-containing protein</fullName>
    </recommendedName>
</protein>
<dbReference type="Proteomes" id="UP001501469">
    <property type="component" value="Unassembled WGS sequence"/>
</dbReference>
<proteinExistence type="predicted"/>
<comment type="caution">
    <text evidence="1">The sequence shown here is derived from an EMBL/GenBank/DDBJ whole genome shotgun (WGS) entry which is preliminary data.</text>
</comment>
<evidence type="ECO:0000313" key="1">
    <source>
        <dbReference type="EMBL" id="GAA4039403.1"/>
    </source>
</evidence>
<organism evidence="1 2">
    <name type="scientific">Hymenobacter glaciei</name>
    <dbReference type="NCBI Taxonomy" id="877209"/>
    <lineage>
        <taxon>Bacteria</taxon>
        <taxon>Pseudomonadati</taxon>
        <taxon>Bacteroidota</taxon>
        <taxon>Cytophagia</taxon>
        <taxon>Cytophagales</taxon>
        <taxon>Hymenobacteraceae</taxon>
        <taxon>Hymenobacter</taxon>
    </lineage>
</organism>
<accession>A0ABP7UAX4</accession>
<dbReference type="EMBL" id="BAABDK010000021">
    <property type="protein sequence ID" value="GAA4039403.1"/>
    <property type="molecule type" value="Genomic_DNA"/>
</dbReference>
<keyword evidence="2" id="KW-1185">Reference proteome</keyword>
<name>A0ABP7UAX4_9BACT</name>
<dbReference type="Gene3D" id="2.60.40.10">
    <property type="entry name" value="Immunoglobulins"/>
    <property type="match status" value="1"/>
</dbReference>
<evidence type="ECO:0000313" key="2">
    <source>
        <dbReference type="Proteomes" id="UP001501469"/>
    </source>
</evidence>
<dbReference type="InterPro" id="IPR013783">
    <property type="entry name" value="Ig-like_fold"/>
</dbReference>
<reference evidence="2" key="1">
    <citation type="journal article" date="2019" name="Int. J. Syst. Evol. Microbiol.">
        <title>The Global Catalogue of Microorganisms (GCM) 10K type strain sequencing project: providing services to taxonomists for standard genome sequencing and annotation.</title>
        <authorList>
            <consortium name="The Broad Institute Genomics Platform"/>
            <consortium name="The Broad Institute Genome Sequencing Center for Infectious Disease"/>
            <person name="Wu L."/>
            <person name="Ma J."/>
        </authorList>
    </citation>
    <scope>NUCLEOTIDE SEQUENCE [LARGE SCALE GENOMIC DNA]</scope>
    <source>
        <strain evidence="2">JCM 17225</strain>
    </source>
</reference>
<sequence length="131" mass="14035">MLLVLSSAAAVYAATLTLFTAAYSGTVVKVEWEVSNEVDVTGFELARKSATETSYTTVSTTAATGQRRYLYTDTNVYRTTGTTGTTGTLGGPYTYRLTVRSPAGDQSYLTVLAGTPSAVQRSWGTIKSMFR</sequence>
<gene>
    <name evidence="1" type="ORF">GCM10022409_26310</name>
</gene>